<name>X0WZY5_9ZZZZ</name>
<dbReference type="EMBL" id="BARS01039387">
    <property type="protein sequence ID" value="GAG18326.1"/>
    <property type="molecule type" value="Genomic_DNA"/>
</dbReference>
<accession>X0WZY5</accession>
<feature type="non-terminal residue" evidence="1">
    <location>
        <position position="100"/>
    </location>
</feature>
<comment type="caution">
    <text evidence="1">The sequence shown here is derived from an EMBL/GenBank/DDBJ whole genome shotgun (WGS) entry which is preliminary data.</text>
</comment>
<organism evidence="1">
    <name type="scientific">marine sediment metagenome</name>
    <dbReference type="NCBI Taxonomy" id="412755"/>
    <lineage>
        <taxon>unclassified sequences</taxon>
        <taxon>metagenomes</taxon>
        <taxon>ecological metagenomes</taxon>
    </lineage>
</organism>
<protein>
    <recommendedName>
        <fullName evidence="2">C_GCAxxG_C_C family protein</fullName>
    </recommendedName>
</protein>
<reference evidence="1" key="1">
    <citation type="journal article" date="2014" name="Front. Microbiol.">
        <title>High frequency of phylogenetically diverse reductive dehalogenase-homologous genes in deep subseafloor sedimentary metagenomes.</title>
        <authorList>
            <person name="Kawai M."/>
            <person name="Futagami T."/>
            <person name="Toyoda A."/>
            <person name="Takaki Y."/>
            <person name="Nishi S."/>
            <person name="Hori S."/>
            <person name="Arai W."/>
            <person name="Tsubouchi T."/>
            <person name="Morono Y."/>
            <person name="Uchiyama I."/>
            <person name="Ito T."/>
            <person name="Fujiyama A."/>
            <person name="Inagaki F."/>
            <person name="Takami H."/>
        </authorList>
    </citation>
    <scope>NUCLEOTIDE SEQUENCE</scope>
    <source>
        <strain evidence="1">Expedition CK06-06</strain>
    </source>
</reference>
<evidence type="ECO:0000313" key="1">
    <source>
        <dbReference type="EMBL" id="GAG18326.1"/>
    </source>
</evidence>
<dbReference type="AlphaFoldDB" id="X0WZY5"/>
<proteinExistence type="predicted"/>
<evidence type="ECO:0008006" key="2">
    <source>
        <dbReference type="Google" id="ProtNLM"/>
    </source>
</evidence>
<sequence>MPEKVTTIPKGSEIIQRVKAKALANDKFSGCSQSVLGALQEEFDIGDMQSFKAATVHSGGFRRGETCGALIGGLMGLGLAIGRGKMEDTDTYQKAMDVSD</sequence>
<gene>
    <name evidence="1" type="ORF">S01H1_60147</name>
</gene>
<dbReference type="InterPro" id="IPR010181">
    <property type="entry name" value="CGCAxxGCC_motif"/>
</dbReference>
<dbReference type="Pfam" id="PF09719">
    <property type="entry name" value="C_GCAxxG_C_C"/>
    <property type="match status" value="1"/>
</dbReference>